<evidence type="ECO:0000313" key="2">
    <source>
        <dbReference type="EMBL" id="EKJ77016.1"/>
    </source>
</evidence>
<proteinExistence type="predicted"/>
<sequence length="143" mass="16711">MKILRLDHALNHLVQALLTMASPFTAPVGEETAEMLHMKLNLLNEEIIQQENKLPALAADVAKKLAGNISIAERERQEQRASDACHRIRAMQREYDELWQRWYKMLQQEGNVDGNKLELEMKKNDEMRLEQEWVGVELVRWSC</sequence>
<comment type="caution">
    <text evidence="2">The sequence shown here is derived from an EMBL/GenBank/DDBJ whole genome shotgun (WGS) entry which is preliminary data.</text>
</comment>
<dbReference type="KEGG" id="fpu:FPSE_02891"/>
<dbReference type="AlphaFoldDB" id="K3UWH3"/>
<keyword evidence="3" id="KW-1185">Reference proteome</keyword>
<dbReference type="HOGENOM" id="CLU_150801_0_0_1"/>
<dbReference type="RefSeq" id="XP_009254285.1">
    <property type="nucleotide sequence ID" value="XM_009256010.1"/>
</dbReference>
<name>K3UWH3_FUSPC</name>
<organism evidence="2 3">
    <name type="scientific">Fusarium pseudograminearum (strain CS3096)</name>
    <name type="common">Wheat and barley crown-rot fungus</name>
    <dbReference type="NCBI Taxonomy" id="1028729"/>
    <lineage>
        <taxon>Eukaryota</taxon>
        <taxon>Fungi</taxon>
        <taxon>Dikarya</taxon>
        <taxon>Ascomycota</taxon>
        <taxon>Pezizomycotina</taxon>
        <taxon>Sordariomycetes</taxon>
        <taxon>Hypocreomycetidae</taxon>
        <taxon>Hypocreales</taxon>
        <taxon>Nectriaceae</taxon>
        <taxon>Fusarium</taxon>
    </lineage>
</organism>
<reference evidence="2 3" key="1">
    <citation type="journal article" date="2012" name="PLoS Pathog.">
        <title>Comparative pathogenomics reveals horizontally acquired novel virulence genes in fungi infecting cereal hosts.</title>
        <authorList>
            <person name="Gardiner D.M."/>
            <person name="McDonald M.C."/>
            <person name="Covarelli L."/>
            <person name="Solomon P.S."/>
            <person name="Rusu A.G."/>
            <person name="Marshall M."/>
            <person name="Kazan K."/>
            <person name="Chakraborty S."/>
            <person name="McDonald B.A."/>
            <person name="Manners J.M."/>
        </authorList>
    </citation>
    <scope>NUCLEOTIDE SEQUENCE [LARGE SCALE GENOMIC DNA]</scope>
    <source>
        <strain evidence="2 3">CS3096</strain>
    </source>
</reference>
<evidence type="ECO:0000256" key="1">
    <source>
        <dbReference type="SAM" id="Coils"/>
    </source>
</evidence>
<protein>
    <submittedName>
        <fullName evidence="2">Uncharacterized protein</fullName>
    </submittedName>
</protein>
<dbReference type="Proteomes" id="UP000007978">
    <property type="component" value="Chromosome 3"/>
</dbReference>
<keyword evidence="1" id="KW-0175">Coiled coil</keyword>
<feature type="coiled-coil region" evidence="1">
    <location>
        <begin position="33"/>
        <end position="94"/>
    </location>
</feature>
<dbReference type="EMBL" id="AFNW01000064">
    <property type="protein sequence ID" value="EKJ77016.1"/>
    <property type="molecule type" value="Genomic_DNA"/>
</dbReference>
<accession>K3UWH3</accession>
<dbReference type="OrthoDB" id="5028412at2759"/>
<dbReference type="GeneID" id="20361510"/>
<gene>
    <name evidence="2" type="ORF">FPSE_02891</name>
</gene>
<evidence type="ECO:0000313" key="3">
    <source>
        <dbReference type="Proteomes" id="UP000007978"/>
    </source>
</evidence>